<comment type="similarity">
    <text evidence="2 9">Belongs to the CorA metal ion transporter (MIT) (TC 1.A.35.5) family.</text>
</comment>
<dbReference type="InterPro" id="IPR039204">
    <property type="entry name" value="MRS2-like"/>
</dbReference>
<dbReference type="CDD" id="cd12823">
    <property type="entry name" value="Mrs2_Mfm1p-like"/>
    <property type="match status" value="1"/>
</dbReference>
<dbReference type="SUPFAM" id="SSF144083">
    <property type="entry name" value="Magnesium transport protein CorA, transmembrane region"/>
    <property type="match status" value="1"/>
</dbReference>
<dbReference type="Gene3D" id="1.20.58.340">
    <property type="entry name" value="Magnesium transport protein CorA, transmembrane region"/>
    <property type="match status" value="2"/>
</dbReference>
<dbReference type="InterPro" id="IPR045863">
    <property type="entry name" value="CorA_TM1_TM2"/>
</dbReference>
<accession>A0AAN8YR80</accession>
<name>A0AAN8YR80_9MAGN</name>
<dbReference type="PANTHER" id="PTHR13890:SF26">
    <property type="entry name" value="MAGNESIUM TRANSPORTER MRS2-1"/>
    <property type="match status" value="1"/>
</dbReference>
<dbReference type="Gene3D" id="2.40.128.330">
    <property type="match status" value="1"/>
</dbReference>
<comment type="caution">
    <text evidence="12">The sequence shown here is derived from an EMBL/GenBank/DDBJ whole genome shotgun (WGS) entry which is preliminary data.</text>
</comment>
<organism evidence="12 13">
    <name type="scientific">Dillenia turbinata</name>
    <dbReference type="NCBI Taxonomy" id="194707"/>
    <lineage>
        <taxon>Eukaryota</taxon>
        <taxon>Viridiplantae</taxon>
        <taxon>Streptophyta</taxon>
        <taxon>Embryophyta</taxon>
        <taxon>Tracheophyta</taxon>
        <taxon>Spermatophyta</taxon>
        <taxon>Magnoliopsida</taxon>
        <taxon>eudicotyledons</taxon>
        <taxon>Gunneridae</taxon>
        <taxon>Pentapetalae</taxon>
        <taxon>Dilleniales</taxon>
        <taxon>Dilleniaceae</taxon>
        <taxon>Dillenia</taxon>
    </lineage>
</organism>
<dbReference type="GO" id="GO:0016020">
    <property type="term" value="C:membrane"/>
    <property type="evidence" value="ECO:0007669"/>
    <property type="project" value="UniProtKB-SubCell"/>
</dbReference>
<dbReference type="FunFam" id="1.20.58.340:FF:000009">
    <property type="entry name" value="Magnesium transporter MRS2-1"/>
    <property type="match status" value="1"/>
</dbReference>
<evidence type="ECO:0000256" key="2">
    <source>
        <dbReference type="ARBA" id="ARBA00007535"/>
    </source>
</evidence>
<comment type="function">
    <text evidence="9">Magnesium transporter that may mediate the influx of magnesium.</text>
</comment>
<keyword evidence="13" id="KW-1185">Reference proteome</keyword>
<evidence type="ECO:0000256" key="6">
    <source>
        <dbReference type="ARBA" id="ARBA00022989"/>
    </source>
</evidence>
<keyword evidence="6 9" id="KW-1133">Transmembrane helix</keyword>
<dbReference type="EMBL" id="JBAMMX010000028">
    <property type="protein sequence ID" value="KAK6912299.1"/>
    <property type="molecule type" value="Genomic_DNA"/>
</dbReference>
<comment type="subcellular location">
    <subcellularLocation>
        <location evidence="1 9">Membrane</location>
        <topology evidence="1 9">Multi-pass membrane protein</topology>
    </subcellularLocation>
</comment>
<evidence type="ECO:0000256" key="5">
    <source>
        <dbReference type="ARBA" id="ARBA00022842"/>
    </source>
</evidence>
<evidence type="ECO:0000256" key="3">
    <source>
        <dbReference type="ARBA" id="ARBA00022448"/>
    </source>
</evidence>
<evidence type="ECO:0000256" key="9">
    <source>
        <dbReference type="RuleBase" id="RU366041"/>
    </source>
</evidence>
<evidence type="ECO:0000313" key="12">
    <source>
        <dbReference type="EMBL" id="KAK6912299.1"/>
    </source>
</evidence>
<sequence length="443" mass="50273">MADLKERLLPPKPASAVNLGDSSHRPSASGRPSFQGVDLLGLKKRGQGLRSWIRVDTSGDSQIIEVDKFTMMRRCDLPARDLRLLDPLFVYPSTILGREKAIVVNLEQIRCIITADEVLLLNSLDSSVLHYVMELQRRLTANAVNDVWQTEGVALHRRRGSRSFDNVFQNTSPDYLPFEFRALEVALEAACSFLDSQAAELEIEAYPLLDELTSKISTLNLERVRRLKSRLVALTRRVQKVRDEIEQLMDDDGDMAEMYLTEKKTRMETSFYGDHSVMGYRSNDGVSLSAPISPVSSPPDSRRLEKTLSIARSRHESMRSTESIQGNIEELEMLLEAYFVVIDSTLNKLTSLKEYIDDTEDFINIQLDNVRNQLIQFELLLTTATFVVAIFGVVAGIFGMNFDISLFDNASAFKWVLIITGVCGLIIFSSFVWFYKYRRLMPL</sequence>
<protein>
    <recommendedName>
        <fullName evidence="9">Magnesium transporter</fullName>
    </recommendedName>
</protein>
<evidence type="ECO:0000256" key="1">
    <source>
        <dbReference type="ARBA" id="ARBA00004141"/>
    </source>
</evidence>
<evidence type="ECO:0000313" key="13">
    <source>
        <dbReference type="Proteomes" id="UP001370490"/>
    </source>
</evidence>
<keyword evidence="10" id="KW-0175">Coiled coil</keyword>
<evidence type="ECO:0000256" key="10">
    <source>
        <dbReference type="SAM" id="Coils"/>
    </source>
</evidence>
<feature type="coiled-coil region" evidence="10">
    <location>
        <begin position="224"/>
        <end position="251"/>
    </location>
</feature>
<reference evidence="12 13" key="1">
    <citation type="submission" date="2023-12" db="EMBL/GenBank/DDBJ databases">
        <title>A high-quality genome assembly for Dillenia turbinata (Dilleniales).</title>
        <authorList>
            <person name="Chanderbali A."/>
        </authorList>
    </citation>
    <scope>NUCLEOTIDE SEQUENCE [LARGE SCALE GENOMIC DNA]</scope>
    <source>
        <strain evidence="12">LSX21</strain>
        <tissue evidence="12">Leaf</tissue>
    </source>
</reference>
<feature type="region of interest" description="Disordered" evidence="11">
    <location>
        <begin position="1"/>
        <end position="35"/>
    </location>
</feature>
<keyword evidence="3 9" id="KW-0813">Transport</keyword>
<dbReference type="GO" id="GO:0015095">
    <property type="term" value="F:magnesium ion transmembrane transporter activity"/>
    <property type="evidence" value="ECO:0007669"/>
    <property type="project" value="UniProtKB-ARBA"/>
</dbReference>
<keyword evidence="7 9" id="KW-0406">Ion transport</keyword>
<evidence type="ECO:0000256" key="8">
    <source>
        <dbReference type="ARBA" id="ARBA00023136"/>
    </source>
</evidence>
<keyword evidence="4 9" id="KW-0812">Transmembrane</keyword>
<keyword evidence="5 9" id="KW-0460">Magnesium</keyword>
<dbReference type="PANTHER" id="PTHR13890">
    <property type="entry name" value="RNA SPLICING PROTEIN MRS2, MITOCHONDRIAL"/>
    <property type="match status" value="1"/>
</dbReference>
<evidence type="ECO:0000256" key="11">
    <source>
        <dbReference type="SAM" id="MobiDB-lite"/>
    </source>
</evidence>
<proteinExistence type="inferred from homology"/>
<evidence type="ECO:0000256" key="4">
    <source>
        <dbReference type="ARBA" id="ARBA00022692"/>
    </source>
</evidence>
<keyword evidence="8 9" id="KW-0472">Membrane</keyword>
<evidence type="ECO:0000256" key="7">
    <source>
        <dbReference type="ARBA" id="ARBA00023065"/>
    </source>
</evidence>
<gene>
    <name evidence="12" type="ORF">RJ641_024392</name>
</gene>
<dbReference type="AlphaFoldDB" id="A0AAN8YR80"/>
<dbReference type="FunFam" id="2.40.128.330:FF:000001">
    <property type="entry name" value="Magnesium transporter MRS2-1"/>
    <property type="match status" value="1"/>
</dbReference>
<dbReference type="Pfam" id="PF22099">
    <property type="entry name" value="MRS2-like"/>
    <property type="match status" value="2"/>
</dbReference>
<feature type="transmembrane region" description="Helical" evidence="9">
    <location>
        <begin position="412"/>
        <end position="435"/>
    </location>
</feature>
<dbReference type="Proteomes" id="UP001370490">
    <property type="component" value="Unassembled WGS sequence"/>
</dbReference>
<feature type="transmembrane region" description="Helical" evidence="9">
    <location>
        <begin position="379"/>
        <end position="400"/>
    </location>
</feature>